<dbReference type="Proteomes" id="UP000059672">
    <property type="component" value="Chromosome"/>
</dbReference>
<dbReference type="InterPro" id="IPR009056">
    <property type="entry name" value="Cyt_c-like_dom"/>
</dbReference>
<dbReference type="Gene3D" id="1.10.760.10">
    <property type="entry name" value="Cytochrome c-like domain"/>
    <property type="match status" value="1"/>
</dbReference>
<dbReference type="AlphaFoldDB" id="A0A0X8G4Q7"/>
<dbReference type="EMBL" id="CP013355">
    <property type="protein sequence ID" value="AMC10026.1"/>
    <property type="molecule type" value="Genomic_DNA"/>
</dbReference>
<reference evidence="7" key="1">
    <citation type="submission" date="2015-12" db="EMBL/GenBank/DDBJ databases">
        <title>Complete genome sequence of Lutibacter profundus strain LP1.</title>
        <authorList>
            <person name="Wissuwa J."/>
            <person name="Le Moine Bauer S."/>
            <person name="Stokke R."/>
            <person name="Dahle H."/>
            <person name="Steen I.H."/>
        </authorList>
    </citation>
    <scope>NUCLEOTIDE SEQUENCE [LARGE SCALE GENOMIC DNA]</scope>
    <source>
        <strain evidence="7">LP1</strain>
    </source>
</reference>
<dbReference type="RefSeq" id="WP_068205744.1">
    <property type="nucleotide sequence ID" value="NZ_CP013355.1"/>
</dbReference>
<evidence type="ECO:0000256" key="4">
    <source>
        <dbReference type="PROSITE-ProRule" id="PRU00433"/>
    </source>
</evidence>
<evidence type="ECO:0000256" key="2">
    <source>
        <dbReference type="ARBA" id="ARBA00022723"/>
    </source>
</evidence>
<sequence length="163" mass="18770">MKINNLAVLMLTSIALLSCNTTKKEEKKLENKVISKEITEGYTLLKNNCYACHSVISKSHDEIIAPPMVAVKRRYKMAYNSKEDFVKAMVSWAIDPKEEKALMRGAVSQFKVMPKQLFKKEDLTKIAEYIYDNEIEQPAWFESHFKTMHPNGMGSKKGMRMNN</sequence>
<evidence type="ECO:0000256" key="3">
    <source>
        <dbReference type="ARBA" id="ARBA00023004"/>
    </source>
</evidence>
<dbReference type="PROSITE" id="PS51257">
    <property type="entry name" value="PROKAR_LIPOPROTEIN"/>
    <property type="match status" value="1"/>
</dbReference>
<dbReference type="GO" id="GO:0009055">
    <property type="term" value="F:electron transfer activity"/>
    <property type="evidence" value="ECO:0007669"/>
    <property type="project" value="InterPro"/>
</dbReference>
<dbReference type="STRING" id="1622118.Lupro_01590"/>
<organism evidence="6 7">
    <name type="scientific">Lutibacter profundi</name>
    <dbReference type="NCBI Taxonomy" id="1622118"/>
    <lineage>
        <taxon>Bacteria</taxon>
        <taxon>Pseudomonadati</taxon>
        <taxon>Bacteroidota</taxon>
        <taxon>Flavobacteriia</taxon>
        <taxon>Flavobacteriales</taxon>
        <taxon>Flavobacteriaceae</taxon>
        <taxon>Lutibacter</taxon>
    </lineage>
</organism>
<gene>
    <name evidence="6" type="ORF">Lupro_01590</name>
</gene>
<dbReference type="OrthoDB" id="1494333at2"/>
<dbReference type="InterPro" id="IPR036909">
    <property type="entry name" value="Cyt_c-like_dom_sf"/>
</dbReference>
<reference evidence="6 7" key="2">
    <citation type="journal article" date="2016" name="Int. J. Syst. Evol. Microbiol.">
        <title>Lutibacter profundi sp. nov., isolated from a deep-sea hydrothermal system on the Arctic Mid-Ocean Ridge and emended description of the genus Lutibacter.</title>
        <authorList>
            <person name="Le Moine Bauer S."/>
            <person name="Roalkvam I."/>
            <person name="Steen I.H."/>
            <person name="Dahle H."/>
        </authorList>
    </citation>
    <scope>NUCLEOTIDE SEQUENCE [LARGE SCALE GENOMIC DNA]</scope>
    <source>
        <strain evidence="6 7">LP1</strain>
    </source>
</reference>
<dbReference type="GO" id="GO:0046872">
    <property type="term" value="F:metal ion binding"/>
    <property type="evidence" value="ECO:0007669"/>
    <property type="project" value="UniProtKB-KW"/>
</dbReference>
<dbReference type="Pfam" id="PF00034">
    <property type="entry name" value="Cytochrom_C"/>
    <property type="match status" value="1"/>
</dbReference>
<feature type="domain" description="Cytochrome c" evidence="5">
    <location>
        <begin position="36"/>
        <end position="134"/>
    </location>
</feature>
<evidence type="ECO:0000259" key="5">
    <source>
        <dbReference type="PROSITE" id="PS51007"/>
    </source>
</evidence>
<dbReference type="KEGG" id="lut:Lupro_01590"/>
<dbReference type="PROSITE" id="PS51007">
    <property type="entry name" value="CYTC"/>
    <property type="match status" value="1"/>
</dbReference>
<keyword evidence="1 4" id="KW-0349">Heme</keyword>
<proteinExistence type="predicted"/>
<keyword evidence="7" id="KW-1185">Reference proteome</keyword>
<dbReference type="GO" id="GO:0020037">
    <property type="term" value="F:heme binding"/>
    <property type="evidence" value="ECO:0007669"/>
    <property type="project" value="InterPro"/>
</dbReference>
<name>A0A0X8G4Q7_9FLAO</name>
<evidence type="ECO:0000256" key="1">
    <source>
        <dbReference type="ARBA" id="ARBA00022617"/>
    </source>
</evidence>
<evidence type="ECO:0000313" key="7">
    <source>
        <dbReference type="Proteomes" id="UP000059672"/>
    </source>
</evidence>
<accession>A0A0X8G4Q7</accession>
<evidence type="ECO:0000313" key="6">
    <source>
        <dbReference type="EMBL" id="AMC10026.1"/>
    </source>
</evidence>
<keyword evidence="2 4" id="KW-0479">Metal-binding</keyword>
<protein>
    <recommendedName>
        <fullName evidence="5">Cytochrome c domain-containing protein</fullName>
    </recommendedName>
</protein>
<keyword evidence="3 4" id="KW-0408">Iron</keyword>
<dbReference type="SUPFAM" id="SSF46626">
    <property type="entry name" value="Cytochrome c"/>
    <property type="match status" value="1"/>
</dbReference>